<comment type="caution">
    <text evidence="1">The sequence shown here is derived from an EMBL/GenBank/DDBJ whole genome shotgun (WGS) entry which is preliminary data.</text>
</comment>
<evidence type="ECO:0000313" key="1">
    <source>
        <dbReference type="EMBL" id="KAI5651150.1"/>
    </source>
</evidence>
<organism evidence="1 2">
    <name type="scientific">Catharanthus roseus</name>
    <name type="common">Madagascar periwinkle</name>
    <name type="synonym">Vinca rosea</name>
    <dbReference type="NCBI Taxonomy" id="4058"/>
    <lineage>
        <taxon>Eukaryota</taxon>
        <taxon>Viridiplantae</taxon>
        <taxon>Streptophyta</taxon>
        <taxon>Embryophyta</taxon>
        <taxon>Tracheophyta</taxon>
        <taxon>Spermatophyta</taxon>
        <taxon>Magnoliopsida</taxon>
        <taxon>eudicotyledons</taxon>
        <taxon>Gunneridae</taxon>
        <taxon>Pentapetalae</taxon>
        <taxon>asterids</taxon>
        <taxon>lamiids</taxon>
        <taxon>Gentianales</taxon>
        <taxon>Apocynaceae</taxon>
        <taxon>Rauvolfioideae</taxon>
        <taxon>Vinceae</taxon>
        <taxon>Catharanthinae</taxon>
        <taxon>Catharanthus</taxon>
    </lineage>
</organism>
<evidence type="ECO:0000313" key="2">
    <source>
        <dbReference type="Proteomes" id="UP001060085"/>
    </source>
</evidence>
<proteinExistence type="predicted"/>
<dbReference type="Proteomes" id="UP001060085">
    <property type="component" value="Linkage Group LG08"/>
</dbReference>
<reference evidence="2" key="1">
    <citation type="journal article" date="2023" name="Nat. Plants">
        <title>Single-cell RNA sequencing provides a high-resolution roadmap for understanding the multicellular compartmentation of specialized metabolism.</title>
        <authorList>
            <person name="Sun S."/>
            <person name="Shen X."/>
            <person name="Li Y."/>
            <person name="Li Y."/>
            <person name="Wang S."/>
            <person name="Li R."/>
            <person name="Zhang H."/>
            <person name="Shen G."/>
            <person name="Guo B."/>
            <person name="Wei J."/>
            <person name="Xu J."/>
            <person name="St-Pierre B."/>
            <person name="Chen S."/>
            <person name="Sun C."/>
        </authorList>
    </citation>
    <scope>NUCLEOTIDE SEQUENCE [LARGE SCALE GENOMIC DNA]</scope>
</reference>
<gene>
    <name evidence="1" type="ORF">M9H77_37155</name>
</gene>
<name>A0ACB9ZUQ6_CATRO</name>
<dbReference type="EMBL" id="CM044708">
    <property type="protein sequence ID" value="KAI5651150.1"/>
    <property type="molecule type" value="Genomic_DNA"/>
</dbReference>
<sequence length="709" mass="80110">MSNLMISSIPTHSSPKFLRVSDFIPKVYHRSSQFIVGTEFGFFPHLILIRHVKFRQKSFPCPNYSLRRKKMFSPRCYQNDGCRNDDYIDILRRWINVIRSVLPGGSWWNLYSSEELNFKFPTAAKPISVWHALRTMWLLVADEKWILYIAFGSLTIAALSDISMPSILASSIFSAESGKTDMFYRSSNLLVLLCLTTGIFSGLRSGCFAIANTILVKRLRETLYSVLLIQDISFFDSEAVADLSIRLGTDCQQLSNTIGNDIHLIIRNLLQGTGALVNLLLLSWPLALSSMVICSVLSAIFLVYGRYQKNAAMLSQELTSSANKVAKETLSLIRIVRAYGTEKEEVRRFMQWIDSLAFVGLRENVAYGYWNLSFNFLYRSTQVLAVLLGGTSILTGHVSAEQLTKYVFYCEWLIYAAWRLQDSMSSLLQSVGACEKVFQLMNLLPSNQFLTKGEKLSTLMGDIEFVNVSFQYPSRQTVQILENVSFSVQANEMIAVVGLSGSGKSTLINILLRLSEPTNGQILIDGYPIEDLDVRWLREQIGFVGQEPHLFHMDVKSNIRYGCSRDIRQEDIELAAKQAYAHDFIASLPNGYETIVSDDLLSKGQKQRIALARAIVRDPAILVLDEATSALDSESEYYIKCTLHSFKSDSRRKRTIIIVAHRMSTVRAADRILVMDNGRVVEVGTHTELVYKDGLYARLLRVQSNDLAL</sequence>
<keyword evidence="2" id="KW-1185">Reference proteome</keyword>
<protein>
    <submittedName>
        <fullName evidence="1">Uncharacterized protein</fullName>
    </submittedName>
</protein>
<accession>A0ACB9ZUQ6</accession>